<dbReference type="EMBL" id="DUHE01000243">
    <property type="protein sequence ID" value="HII84881.1"/>
    <property type="molecule type" value="Genomic_DNA"/>
</dbReference>
<accession>A0A7J4TLY1</accession>
<sequence length="515" mass="58474">MTGFSYSEGKDLEEVPVFFRHPHPKIYKKIEKTTDLIKKGVKPGEFENKGGLSRENYQNFFNIIYHRHLTLNKFLKFNKQYGIQATKSVFEDENKDLKGIWNALVLLVDFPDKKNVTSAKHYNDLLFSEGKVETGSMRDYYREVSGNHLDLHGDVEGWYQTTKNYSDYVDLGQVNKDTLKWNMPRAKALVKETIQQAKEDNSFNFSKYDNDGNGKIDILIVVYAGEGAERTSDFSQIYPHRGKFSQPVVLTDGIVADNYILMHELPSHDLGGYCHEVAHSLGVPDLYLPDFSSTMVGRWCLMGVGCYNNDGKTPGHLSAWCKSHLGWTKPEIIKGPPQTYHILGGTDTGKRIFKMEVKGSQGKEYFLVENRQKKGFDEYLPNHGLLIWHVDENKVGNYFPNTDYKHPFLSLEQADGKNELGERVIEFSSLGPNLTKKDLTGDEGDVYPGDTNNRTFNAQSKPNSKSSKGYQSLVSITDITDSGEGLSAKMGYNPPGQIIIPFPLWHIFKYLKPNK</sequence>
<evidence type="ECO:0000313" key="3">
    <source>
        <dbReference type="EMBL" id="HII84881.1"/>
    </source>
</evidence>
<keyword evidence="3" id="KW-0482">Metalloprotease</keyword>
<reference evidence="4" key="1">
    <citation type="journal article" date="2020" name="bioRxiv">
        <title>A rank-normalized archaeal taxonomy based on genome phylogeny resolves widespread incomplete and uneven classifications.</title>
        <authorList>
            <person name="Rinke C."/>
            <person name="Chuvochina M."/>
            <person name="Mussig A.J."/>
            <person name="Chaumeil P.-A."/>
            <person name="Waite D.W."/>
            <person name="Whitman W.B."/>
            <person name="Parks D.H."/>
            <person name="Hugenholtz P."/>
        </authorList>
    </citation>
    <scope>NUCLEOTIDE SEQUENCE [LARGE SCALE GENOMIC DNA]</scope>
</reference>
<dbReference type="PANTHER" id="PTHR41775">
    <property type="entry name" value="SECRETED PROTEIN-RELATED"/>
    <property type="match status" value="1"/>
</dbReference>
<feature type="region of interest" description="Disordered" evidence="1">
    <location>
        <begin position="436"/>
        <end position="469"/>
    </location>
</feature>
<dbReference type="InterPro" id="IPR008757">
    <property type="entry name" value="Peptidase_M6-like_domain"/>
</dbReference>
<dbReference type="NCBIfam" id="TIGR03296">
    <property type="entry name" value="M6dom_TIGR03296"/>
    <property type="match status" value="1"/>
</dbReference>
<comment type="caution">
    <text evidence="3">The sequence shown here is derived from an EMBL/GenBank/DDBJ whole genome shotgun (WGS) entry which is preliminary data.</text>
</comment>
<evidence type="ECO:0000259" key="2">
    <source>
        <dbReference type="Pfam" id="PF05547"/>
    </source>
</evidence>
<dbReference type="AlphaFoldDB" id="A0A7J4TLY1"/>
<dbReference type="Proteomes" id="UP000586031">
    <property type="component" value="Unassembled WGS sequence"/>
</dbReference>
<dbReference type="GO" id="GO:0006508">
    <property type="term" value="P:proteolysis"/>
    <property type="evidence" value="ECO:0007669"/>
    <property type="project" value="UniProtKB-KW"/>
</dbReference>
<gene>
    <name evidence="3" type="ORF">HA271_08665</name>
</gene>
<evidence type="ECO:0000256" key="1">
    <source>
        <dbReference type="SAM" id="MobiDB-lite"/>
    </source>
</evidence>
<proteinExistence type="predicted"/>
<name>A0A7J4TLY1_9EURY</name>
<keyword evidence="3" id="KW-0645">Protease</keyword>
<evidence type="ECO:0000313" key="4">
    <source>
        <dbReference type="Proteomes" id="UP000586031"/>
    </source>
</evidence>
<dbReference type="Pfam" id="PF05547">
    <property type="entry name" value="Peptidase_M6"/>
    <property type="match status" value="1"/>
</dbReference>
<keyword evidence="3" id="KW-0378">Hydrolase</keyword>
<organism evidence="3 4">
    <name type="scientific">Methanobacterium subterraneum</name>
    <dbReference type="NCBI Taxonomy" id="59277"/>
    <lineage>
        <taxon>Archaea</taxon>
        <taxon>Methanobacteriati</taxon>
        <taxon>Methanobacteriota</taxon>
        <taxon>Methanomada group</taxon>
        <taxon>Methanobacteria</taxon>
        <taxon>Methanobacteriales</taxon>
        <taxon>Methanobacteriaceae</taxon>
        <taxon>Methanobacterium</taxon>
    </lineage>
</organism>
<feature type="compositionally biased region" description="Polar residues" evidence="1">
    <location>
        <begin position="450"/>
        <end position="469"/>
    </location>
</feature>
<dbReference type="PANTHER" id="PTHR41775:SF1">
    <property type="entry name" value="PEPTIDASE M6-LIKE DOMAIN-CONTAINING PROTEIN"/>
    <property type="match status" value="1"/>
</dbReference>
<protein>
    <submittedName>
        <fullName evidence="3">M6 family metalloprotease domain-containing protein</fullName>
    </submittedName>
</protein>
<dbReference type="GO" id="GO:0008237">
    <property type="term" value="F:metallopeptidase activity"/>
    <property type="evidence" value="ECO:0007669"/>
    <property type="project" value="UniProtKB-KW"/>
</dbReference>
<feature type="domain" description="Peptidase M6-like" evidence="2">
    <location>
        <begin position="118"/>
        <end position="324"/>
    </location>
</feature>